<name>I8I4G7_9GAMM</name>
<evidence type="ECO:0008006" key="4">
    <source>
        <dbReference type="Google" id="ProtNLM"/>
    </source>
</evidence>
<keyword evidence="1" id="KW-0732">Signal</keyword>
<dbReference type="EMBL" id="AKGD01000001">
    <property type="protein sequence ID" value="EIT71106.1"/>
    <property type="molecule type" value="Genomic_DNA"/>
</dbReference>
<dbReference type="InterPro" id="IPR008325">
    <property type="entry name" value="EipA-like"/>
</dbReference>
<feature type="chain" id="PRO_5003713279" description="DUF1134 domain-containing protein" evidence="1">
    <location>
        <begin position="27"/>
        <end position="206"/>
    </location>
</feature>
<dbReference type="Proteomes" id="UP000003704">
    <property type="component" value="Unassembled WGS sequence"/>
</dbReference>
<feature type="signal peptide" evidence="1">
    <location>
        <begin position="1"/>
        <end position="26"/>
    </location>
</feature>
<dbReference type="PIRSF" id="PIRSF033924">
    <property type="entry name" value="UCP033924"/>
    <property type="match status" value="1"/>
</dbReference>
<accession>I8I4G7</accession>
<dbReference type="STRING" id="1172194.WQQ_12430"/>
<dbReference type="RefSeq" id="WP_007184197.1">
    <property type="nucleotide sequence ID" value="NZ_AKGD01000001.1"/>
</dbReference>
<organism evidence="2 3">
    <name type="scientific">Hydrocarboniphaga effusa AP103</name>
    <dbReference type="NCBI Taxonomy" id="1172194"/>
    <lineage>
        <taxon>Bacteria</taxon>
        <taxon>Pseudomonadati</taxon>
        <taxon>Pseudomonadota</taxon>
        <taxon>Gammaproteobacteria</taxon>
        <taxon>Nevskiales</taxon>
        <taxon>Nevskiaceae</taxon>
        <taxon>Hydrocarboniphaga</taxon>
    </lineage>
</organism>
<evidence type="ECO:0000313" key="2">
    <source>
        <dbReference type="EMBL" id="EIT71106.1"/>
    </source>
</evidence>
<protein>
    <recommendedName>
        <fullName evidence="4">DUF1134 domain-containing protein</fullName>
    </recommendedName>
</protein>
<evidence type="ECO:0000256" key="1">
    <source>
        <dbReference type="SAM" id="SignalP"/>
    </source>
</evidence>
<comment type="caution">
    <text evidence="2">The sequence shown here is derived from an EMBL/GenBank/DDBJ whole genome shotgun (WGS) entry which is preliminary data.</text>
</comment>
<dbReference type="AlphaFoldDB" id="I8I4G7"/>
<keyword evidence="3" id="KW-1185">Reference proteome</keyword>
<dbReference type="PATRIC" id="fig|1172194.4.peg.1194"/>
<gene>
    <name evidence="2" type="ORF">WQQ_12430</name>
</gene>
<evidence type="ECO:0000313" key="3">
    <source>
        <dbReference type="Proteomes" id="UP000003704"/>
    </source>
</evidence>
<dbReference type="OrthoDB" id="9796051at2"/>
<dbReference type="Pfam" id="PF06577">
    <property type="entry name" value="EipA"/>
    <property type="match status" value="1"/>
</dbReference>
<proteinExistence type="predicted"/>
<sequence length="206" mass="21807">MHKVVTTAFAAVLSMFSITASMSTLAQDEPPAGEKGAAKPVSQETYSSDEILAKGRDFFGATTEGLAKAIEKVFADQGQPNAYILGEEGGGAFIAGLRYGKGTLYYKGSEGSAGLPIFWQGPSVGWDFGGNASKSFTLVYNLRNTDQMLQRFPGVDGSIYVVGGLGVNYQRSGDITLAPIRTGVGLRAGANVGYLHYTLKRSLIPF</sequence>
<reference evidence="2 3" key="1">
    <citation type="journal article" date="2012" name="J. Bacteriol.">
        <title>Genome Sequence of n-Alkane-Degrading Hydrocarboniphaga effusa Strain AP103T (ATCC BAA-332T).</title>
        <authorList>
            <person name="Chang H.K."/>
            <person name="Zylstra G.J."/>
            <person name="Chae J.C."/>
        </authorList>
    </citation>
    <scope>NUCLEOTIDE SEQUENCE [LARGE SCALE GENOMIC DNA]</scope>
    <source>
        <strain evidence="2 3">AP103</strain>
    </source>
</reference>